<comment type="caution">
    <text evidence="1">The sequence shown here is derived from an EMBL/GenBank/DDBJ whole genome shotgun (WGS) entry which is preliminary data.</text>
</comment>
<dbReference type="Proteomes" id="UP000578112">
    <property type="component" value="Unassembled WGS sequence"/>
</dbReference>
<gene>
    <name evidence="1" type="ORF">BJ971_003577</name>
</gene>
<dbReference type="RefSeq" id="WP_184994387.1">
    <property type="nucleotide sequence ID" value="NZ_BOMK01000042.1"/>
</dbReference>
<accession>A0A7W7HYD8</accession>
<name>A0A7W7HYD8_9ACTN</name>
<dbReference type="AlphaFoldDB" id="A0A7W7HYD8"/>
<sequence length="165" mass="17773">MARILVTVGMGRWPFDRLIGALAPLCAVHEVFAQTGASTVRPPCPHAPYLALDELQERLAAADVVITHAGSTVRLVQRLGAVPIVVARERARGEMVNDHQVDYLRSEERAGRVVALWDVRGLAAAVAGHAAATARLLAERPLPPPVSDDRLVAVLDDLCGRLVRK</sequence>
<reference evidence="1 2" key="1">
    <citation type="submission" date="2020-08" db="EMBL/GenBank/DDBJ databases">
        <title>Sequencing the genomes of 1000 actinobacteria strains.</title>
        <authorList>
            <person name="Klenk H.-P."/>
        </authorList>
    </citation>
    <scope>NUCLEOTIDE SEQUENCE [LARGE SCALE GENOMIC DNA]</scope>
    <source>
        <strain evidence="1 2">DSM 43149</strain>
    </source>
</reference>
<evidence type="ECO:0000313" key="2">
    <source>
        <dbReference type="Proteomes" id="UP000578112"/>
    </source>
</evidence>
<organism evidence="1 2">
    <name type="scientific">Actinoplanes digitatis</name>
    <dbReference type="NCBI Taxonomy" id="1868"/>
    <lineage>
        <taxon>Bacteria</taxon>
        <taxon>Bacillati</taxon>
        <taxon>Actinomycetota</taxon>
        <taxon>Actinomycetes</taxon>
        <taxon>Micromonosporales</taxon>
        <taxon>Micromonosporaceae</taxon>
        <taxon>Actinoplanes</taxon>
    </lineage>
</organism>
<protein>
    <submittedName>
        <fullName evidence="1">UDP-N-acetylglucosamine transferase subunit ALG13</fullName>
    </submittedName>
</protein>
<dbReference type="EMBL" id="JACHNH010000001">
    <property type="protein sequence ID" value="MBB4763021.1"/>
    <property type="molecule type" value="Genomic_DNA"/>
</dbReference>
<proteinExistence type="predicted"/>
<dbReference type="Gene3D" id="3.40.50.2000">
    <property type="entry name" value="Glycogen Phosphorylase B"/>
    <property type="match status" value="1"/>
</dbReference>
<dbReference type="GO" id="GO:0016740">
    <property type="term" value="F:transferase activity"/>
    <property type="evidence" value="ECO:0007669"/>
    <property type="project" value="UniProtKB-KW"/>
</dbReference>
<keyword evidence="1" id="KW-0808">Transferase</keyword>
<evidence type="ECO:0000313" key="1">
    <source>
        <dbReference type="EMBL" id="MBB4763021.1"/>
    </source>
</evidence>
<keyword evidence="2" id="KW-1185">Reference proteome</keyword>